<gene>
    <name evidence="1" type="ORF">SMONO_v1c03600</name>
</gene>
<organism evidence="1 2">
    <name type="scientific">Spiroplasma monobiae MQ-1</name>
    <dbReference type="NCBI Taxonomy" id="1336748"/>
    <lineage>
        <taxon>Bacteria</taxon>
        <taxon>Bacillati</taxon>
        <taxon>Mycoplasmatota</taxon>
        <taxon>Mollicutes</taxon>
        <taxon>Entomoplasmatales</taxon>
        <taxon>Spiroplasmataceae</taxon>
        <taxon>Spiroplasma</taxon>
    </lineage>
</organism>
<dbReference type="KEGG" id="smoo:SMONO_v1c03600"/>
<keyword evidence="2" id="KW-1185">Reference proteome</keyword>
<sequence length="100" mass="11795">MKKIKLTLDENGLMKIKKNLDEELIIKNLNNDKTIKGSDILKSIVFDDKIEEFEIEEENNFDIKDNKNIIETFEEIVSIFKELSDYVNNNNNNNNKNPKF</sequence>
<evidence type="ECO:0000313" key="2">
    <source>
        <dbReference type="Proteomes" id="UP000234790"/>
    </source>
</evidence>
<protein>
    <submittedName>
        <fullName evidence="1">Uncharacterized protein</fullName>
    </submittedName>
</protein>
<accession>A0A2K9LU67</accession>
<dbReference type="AlphaFoldDB" id="A0A2K9LU67"/>
<dbReference type="RefSeq" id="WP_101780670.1">
    <property type="nucleotide sequence ID" value="NZ_CP025543.1"/>
</dbReference>
<evidence type="ECO:0000313" key="1">
    <source>
        <dbReference type="EMBL" id="AUM62609.1"/>
    </source>
</evidence>
<proteinExistence type="predicted"/>
<name>A0A2K9LU67_SPISQ</name>
<dbReference type="Proteomes" id="UP000234790">
    <property type="component" value="Chromosome"/>
</dbReference>
<reference evidence="1 2" key="1">
    <citation type="submission" date="2017-12" db="EMBL/GenBank/DDBJ databases">
        <title>Complete genome sequence of Spiroplasma monobiae MQ-1 (ATCC 33825).</title>
        <authorList>
            <person name="Tsai Y.-M."/>
            <person name="Lo W.-S."/>
            <person name="Wu P.-S."/>
            <person name="Cho S.-T."/>
            <person name="Kuo C.-H."/>
        </authorList>
    </citation>
    <scope>NUCLEOTIDE SEQUENCE [LARGE SCALE GENOMIC DNA]</scope>
    <source>
        <strain evidence="1 2">MQ-1</strain>
    </source>
</reference>
<dbReference type="EMBL" id="CP025543">
    <property type="protein sequence ID" value="AUM62609.1"/>
    <property type="molecule type" value="Genomic_DNA"/>
</dbReference>